<dbReference type="Proteomes" id="UP001569963">
    <property type="component" value="Unassembled WGS sequence"/>
</dbReference>
<keyword evidence="4" id="KW-1185">Reference proteome</keyword>
<feature type="transmembrane region" description="Helical" evidence="2">
    <location>
        <begin position="202"/>
        <end position="222"/>
    </location>
</feature>
<feature type="transmembrane region" description="Helical" evidence="2">
    <location>
        <begin position="228"/>
        <end position="247"/>
    </location>
</feature>
<evidence type="ECO:0008006" key="5">
    <source>
        <dbReference type="Google" id="ProtNLM"/>
    </source>
</evidence>
<feature type="region of interest" description="Disordered" evidence="1">
    <location>
        <begin position="68"/>
        <end position="87"/>
    </location>
</feature>
<dbReference type="EMBL" id="JAXCEI010000018">
    <property type="protein sequence ID" value="MFA1543304.1"/>
    <property type="molecule type" value="Genomic_DNA"/>
</dbReference>
<organism evidence="3 4">
    <name type="scientific">Actinomadura monticuli</name>
    <dbReference type="NCBI Taxonomy" id="3097367"/>
    <lineage>
        <taxon>Bacteria</taxon>
        <taxon>Bacillati</taxon>
        <taxon>Actinomycetota</taxon>
        <taxon>Actinomycetes</taxon>
        <taxon>Streptosporangiales</taxon>
        <taxon>Thermomonosporaceae</taxon>
        <taxon>Actinomadura</taxon>
    </lineage>
</organism>
<keyword evidence="2" id="KW-1133">Transmembrane helix</keyword>
<protein>
    <recommendedName>
        <fullName evidence="5">DUF2812 domain-containing protein</fullName>
    </recommendedName>
</protein>
<evidence type="ECO:0000313" key="4">
    <source>
        <dbReference type="Proteomes" id="UP001569963"/>
    </source>
</evidence>
<keyword evidence="2" id="KW-0812">Transmembrane</keyword>
<evidence type="ECO:0000313" key="3">
    <source>
        <dbReference type="EMBL" id="MFA1543304.1"/>
    </source>
</evidence>
<comment type="caution">
    <text evidence="3">The sequence shown here is derived from an EMBL/GenBank/DDBJ whole genome shotgun (WGS) entry which is preliminary data.</text>
</comment>
<proteinExistence type="predicted"/>
<evidence type="ECO:0000256" key="1">
    <source>
        <dbReference type="SAM" id="MobiDB-lite"/>
    </source>
</evidence>
<evidence type="ECO:0000256" key="2">
    <source>
        <dbReference type="SAM" id="Phobius"/>
    </source>
</evidence>
<reference evidence="3 4" key="1">
    <citation type="submission" date="2023-11" db="EMBL/GenBank/DDBJ databases">
        <title>Actinomadura monticuli sp. nov., isolated from volcanic ash.</title>
        <authorList>
            <person name="Lee S.D."/>
            <person name="Yang H."/>
            <person name="Kim I.S."/>
        </authorList>
    </citation>
    <scope>NUCLEOTIDE SEQUENCE [LARGE SCALE GENOMIC DNA]</scope>
    <source>
        <strain evidence="3 4">DLS-62</strain>
    </source>
</reference>
<gene>
    <name evidence="3" type="ORF">SM611_30630</name>
</gene>
<accession>A0ABV4QL92</accession>
<sequence>MTNPDNPDNPDNPYFGALRERLRGLGLPAAEVARTVDDLAAFTAESGSDPVREFGTPEEFAAQLARAGEGDLEPGSGPRAVPPESGETWTWRADAFHEREVLNRYGDEGWEVERVDAVGRFVSHRDGDHPLRWEYRRELALPRTRAAVAERLAPDGWEPCGTWFHFEYFKRPKAVMLGLEGEVDLPPEAPARRTFLSGRFQLFIASYIAFLVLLTVAWAFLALDGSPLTVLGGFLGGAAVGAGLLGLRMWRERVR</sequence>
<keyword evidence="2" id="KW-0472">Membrane</keyword>
<dbReference type="RefSeq" id="WP_371953808.1">
    <property type="nucleotide sequence ID" value="NZ_JAXCEI010000018.1"/>
</dbReference>
<name>A0ABV4QL92_9ACTN</name>